<dbReference type="GO" id="GO:0071555">
    <property type="term" value="P:cell wall organization"/>
    <property type="evidence" value="ECO:0007669"/>
    <property type="project" value="UniProtKB-KW"/>
</dbReference>
<keyword evidence="6" id="KW-0328">Glycosyltransferase</keyword>
<evidence type="ECO:0000256" key="1">
    <source>
        <dbReference type="ARBA" id="ARBA00007090"/>
    </source>
</evidence>
<dbReference type="AlphaFoldDB" id="A0A6B8RMW1"/>
<evidence type="ECO:0000313" key="21">
    <source>
        <dbReference type="EMBL" id="QGQ96716.1"/>
    </source>
</evidence>
<evidence type="ECO:0000256" key="18">
    <source>
        <dbReference type="SAM" id="MobiDB-lite"/>
    </source>
</evidence>
<evidence type="ECO:0000313" key="22">
    <source>
        <dbReference type="Proteomes" id="UP000426246"/>
    </source>
</evidence>
<evidence type="ECO:0000256" key="2">
    <source>
        <dbReference type="ARBA" id="ARBA00007739"/>
    </source>
</evidence>
<evidence type="ECO:0000256" key="9">
    <source>
        <dbReference type="ARBA" id="ARBA00022801"/>
    </source>
</evidence>
<name>A0A6B8RMW1_9BACL</name>
<dbReference type="InterPro" id="IPR036950">
    <property type="entry name" value="PBP_transglycosylase"/>
</dbReference>
<dbReference type="InterPro" id="IPR023346">
    <property type="entry name" value="Lysozyme-like_dom_sf"/>
</dbReference>
<comment type="similarity">
    <text evidence="1">In the C-terminal section; belongs to the transpeptidase family.</text>
</comment>
<evidence type="ECO:0000256" key="5">
    <source>
        <dbReference type="ARBA" id="ARBA00022670"/>
    </source>
</evidence>
<dbReference type="InterPro" id="IPR050396">
    <property type="entry name" value="Glycosyltr_51/Transpeptidase"/>
</dbReference>
<keyword evidence="9" id="KW-0378">Hydrolase</keyword>
<feature type="compositionally biased region" description="Polar residues" evidence="18">
    <location>
        <begin position="1"/>
        <end position="13"/>
    </location>
</feature>
<evidence type="ECO:0000256" key="12">
    <source>
        <dbReference type="ARBA" id="ARBA00022989"/>
    </source>
</evidence>
<evidence type="ECO:0000256" key="13">
    <source>
        <dbReference type="ARBA" id="ARBA00023136"/>
    </source>
</evidence>
<dbReference type="PANTHER" id="PTHR32282:SF32">
    <property type="entry name" value="PENICILLIN-BINDING PROTEIN 2A"/>
    <property type="match status" value="1"/>
</dbReference>
<keyword evidence="7" id="KW-0808">Transferase</keyword>
<dbReference type="InterPro" id="IPR012338">
    <property type="entry name" value="Beta-lactam/transpept-like"/>
</dbReference>
<feature type="compositionally biased region" description="Pro residues" evidence="18">
    <location>
        <begin position="793"/>
        <end position="811"/>
    </location>
</feature>
<dbReference type="InterPro" id="IPR001460">
    <property type="entry name" value="PCN-bd_Tpept"/>
</dbReference>
<dbReference type="Gene3D" id="2.60.40.10">
    <property type="entry name" value="Immunoglobulins"/>
    <property type="match status" value="1"/>
</dbReference>
<dbReference type="GO" id="GO:0006508">
    <property type="term" value="P:proteolysis"/>
    <property type="evidence" value="ECO:0007669"/>
    <property type="project" value="UniProtKB-KW"/>
</dbReference>
<keyword evidence="8" id="KW-0812">Transmembrane</keyword>
<dbReference type="Gene3D" id="1.10.3810.10">
    <property type="entry name" value="Biosynthetic peptidoglycan transglycosylase-like"/>
    <property type="match status" value="1"/>
</dbReference>
<dbReference type="Proteomes" id="UP000426246">
    <property type="component" value="Chromosome"/>
</dbReference>
<feature type="domain" description="Penicillin-binding protein transpeptidase" evidence="19">
    <location>
        <begin position="347"/>
        <end position="624"/>
    </location>
</feature>
<comment type="catalytic activity">
    <reaction evidence="16">
        <text>Preferential cleavage: (Ac)2-L-Lys-D-Ala-|-D-Ala. Also transpeptidation of peptidyl-alanyl moieties that are N-acyl substituents of D-alanine.</text>
        <dbReference type="EC" id="3.4.16.4"/>
    </reaction>
</comment>
<keyword evidence="3" id="KW-1003">Cell membrane</keyword>
<gene>
    <name evidence="21" type="ORF">EHS13_18435</name>
</gene>
<evidence type="ECO:0000256" key="7">
    <source>
        <dbReference type="ARBA" id="ARBA00022679"/>
    </source>
</evidence>
<feature type="region of interest" description="Disordered" evidence="18">
    <location>
        <begin position="746"/>
        <end position="818"/>
    </location>
</feature>
<dbReference type="GO" id="GO:0009002">
    <property type="term" value="F:serine-type D-Ala-D-Ala carboxypeptidase activity"/>
    <property type="evidence" value="ECO:0007669"/>
    <property type="project" value="UniProtKB-EC"/>
</dbReference>
<feature type="domain" description="Glycosyl transferase family 51" evidence="20">
    <location>
        <begin position="82"/>
        <end position="254"/>
    </location>
</feature>
<feature type="compositionally biased region" description="Low complexity" evidence="18">
    <location>
        <begin position="767"/>
        <end position="792"/>
    </location>
</feature>
<comment type="catalytic activity">
    <reaction evidence="17">
        <text>[GlcNAc-(1-&gt;4)-Mur2Ac(oyl-L-Ala-gamma-D-Glu-L-Lys-D-Ala-D-Ala)](n)-di-trans,octa-cis-undecaprenyl diphosphate + beta-D-GlcNAc-(1-&gt;4)-Mur2Ac(oyl-L-Ala-gamma-D-Glu-L-Lys-D-Ala-D-Ala)-di-trans,octa-cis-undecaprenyl diphosphate = [GlcNAc-(1-&gt;4)-Mur2Ac(oyl-L-Ala-gamma-D-Glu-L-Lys-D-Ala-D-Ala)](n+1)-di-trans,octa-cis-undecaprenyl diphosphate + di-trans,octa-cis-undecaprenyl diphosphate + H(+)</text>
        <dbReference type="Rhea" id="RHEA:23708"/>
        <dbReference type="Rhea" id="RHEA-COMP:9602"/>
        <dbReference type="Rhea" id="RHEA-COMP:9603"/>
        <dbReference type="ChEBI" id="CHEBI:15378"/>
        <dbReference type="ChEBI" id="CHEBI:58405"/>
        <dbReference type="ChEBI" id="CHEBI:60033"/>
        <dbReference type="ChEBI" id="CHEBI:78435"/>
        <dbReference type="EC" id="2.4.99.28"/>
    </reaction>
</comment>
<evidence type="ECO:0000256" key="6">
    <source>
        <dbReference type="ARBA" id="ARBA00022676"/>
    </source>
</evidence>
<evidence type="ECO:0000256" key="16">
    <source>
        <dbReference type="ARBA" id="ARBA00034000"/>
    </source>
</evidence>
<dbReference type="GO" id="GO:0008658">
    <property type="term" value="F:penicillin binding"/>
    <property type="evidence" value="ECO:0007669"/>
    <property type="project" value="InterPro"/>
</dbReference>
<evidence type="ECO:0000256" key="10">
    <source>
        <dbReference type="ARBA" id="ARBA00022960"/>
    </source>
</evidence>
<dbReference type="GO" id="GO:0030288">
    <property type="term" value="C:outer membrane-bounded periplasmic space"/>
    <property type="evidence" value="ECO:0007669"/>
    <property type="project" value="TreeGrafter"/>
</dbReference>
<accession>A0A6B8RMW1</accession>
<reference evidence="22" key="1">
    <citation type="submission" date="2018-11" db="EMBL/GenBank/DDBJ databases">
        <title>Complete genome sequence of Paenibacillus sp. ML311-T8.</title>
        <authorList>
            <person name="Nam Y.-D."/>
            <person name="Kang J."/>
            <person name="Chung W.-H."/>
            <person name="Park Y.S."/>
        </authorList>
    </citation>
    <scope>NUCLEOTIDE SEQUENCE [LARGE SCALE GENOMIC DNA]</scope>
    <source>
        <strain evidence="22">ML311-T8</strain>
    </source>
</reference>
<feature type="region of interest" description="Disordered" evidence="18">
    <location>
        <begin position="1"/>
        <end position="20"/>
    </location>
</feature>
<organism evidence="21 22">
    <name type="scientific">Paenibacillus psychroresistens</name>
    <dbReference type="NCBI Taxonomy" id="1778678"/>
    <lineage>
        <taxon>Bacteria</taxon>
        <taxon>Bacillati</taxon>
        <taxon>Bacillota</taxon>
        <taxon>Bacilli</taxon>
        <taxon>Bacillales</taxon>
        <taxon>Paenibacillaceae</taxon>
        <taxon>Paenibacillus</taxon>
    </lineage>
</organism>
<dbReference type="SUPFAM" id="SSF53955">
    <property type="entry name" value="Lysozyme-like"/>
    <property type="match status" value="1"/>
</dbReference>
<dbReference type="Gene3D" id="3.40.710.10">
    <property type="entry name" value="DD-peptidase/beta-lactamase superfamily"/>
    <property type="match status" value="1"/>
</dbReference>
<keyword evidence="4" id="KW-0121">Carboxypeptidase</keyword>
<dbReference type="InterPro" id="IPR001264">
    <property type="entry name" value="Glyco_trans_51"/>
</dbReference>
<dbReference type="KEGG" id="ppsc:EHS13_18435"/>
<evidence type="ECO:0000256" key="3">
    <source>
        <dbReference type="ARBA" id="ARBA00022475"/>
    </source>
</evidence>
<evidence type="ECO:0000256" key="17">
    <source>
        <dbReference type="ARBA" id="ARBA00049902"/>
    </source>
</evidence>
<keyword evidence="14" id="KW-0511">Multifunctional enzyme</keyword>
<evidence type="ECO:0000256" key="4">
    <source>
        <dbReference type="ARBA" id="ARBA00022645"/>
    </source>
</evidence>
<dbReference type="EMBL" id="CP034235">
    <property type="protein sequence ID" value="QGQ96716.1"/>
    <property type="molecule type" value="Genomic_DNA"/>
</dbReference>
<keyword evidence="10" id="KW-0133">Cell shape</keyword>
<evidence type="ECO:0000259" key="19">
    <source>
        <dbReference type="Pfam" id="PF00905"/>
    </source>
</evidence>
<dbReference type="GO" id="GO:0009252">
    <property type="term" value="P:peptidoglycan biosynthetic process"/>
    <property type="evidence" value="ECO:0007669"/>
    <property type="project" value="UniProtKB-KW"/>
</dbReference>
<dbReference type="NCBIfam" id="TIGR02074">
    <property type="entry name" value="PBP_1a_fam"/>
    <property type="match status" value="1"/>
</dbReference>
<evidence type="ECO:0000256" key="14">
    <source>
        <dbReference type="ARBA" id="ARBA00023268"/>
    </source>
</evidence>
<evidence type="ECO:0000256" key="15">
    <source>
        <dbReference type="ARBA" id="ARBA00023316"/>
    </source>
</evidence>
<keyword evidence="11" id="KW-0573">Peptidoglycan synthesis</keyword>
<proteinExistence type="inferred from homology"/>
<dbReference type="PANTHER" id="PTHR32282">
    <property type="entry name" value="BINDING PROTEIN TRANSPEPTIDASE, PUTATIVE-RELATED"/>
    <property type="match status" value="1"/>
</dbReference>
<dbReference type="Pfam" id="PF00912">
    <property type="entry name" value="Transgly"/>
    <property type="match status" value="1"/>
</dbReference>
<sequence>MNRGCSMSRNMNTKPKKKKKSKWSVRRMIFWMIITAGTATVCVLVGYALIIFNGQKLLGKIDPSELVMGSPTAIYDEKGVFVANLNQLKSEPVKYTDIPPLMIDAVIATEDKRFNEHTGIDFLSIGRAVVKDIIHRSAVEGGSTITQQLAKNILFENPDKTLFRKATEASLAIALEEQFTKEEIITLYLNRINFGNRSYGIKVAAKRYFDKELKDLELWEMATLAAIPKSPKYYSPVLYPDNSKDRRAVVLKLMFDQGFITEAEKDKANAVIYKAPPQVATSENYLSFIDYTVEEALDKYNIEEDALKKGGYKIYTTMNTKAQKIMEESFKNDKMFQKSDEEQQFQGAMVIVDHKTGGLVAMVGGRDYEKQGLNRATLKQQPGSSFKPLAVYAPAIETGEYNPYSILEDKQNDYNGYKPRNYNNQYLGEVTMFDAVKKSMNQPAVWLLNEIKMARSLKFLKALDIPLEKNDENLAIALGGLTKGATPISMAQAYGSFANNGAMYTAHSILKITLNDEVIETFKADKPKQVMSKKTAWYTTLLLKGVIESGGTGTAAKMNRPVAGKTGSTQLTIKGYEKFTKDLWFVGYTPEWTAAVWMGFDKPDKNHYVTISSGSAAALFKDVMSKALDKVPVTNFVKPSGVPELTEPPKGIIDLTVTLDPALPNKANINWTPIADSAVSYRIYRKSTETEFEMLAEIKNNQAVSDLTIVPGQTYQYYVVTFLPDSNTESNNSNVVDLVVPVTDVSPSPTELIIPSPTDDGTIPVISESPNPEESTNPDETPSPTPTESSTPEPTPSLTPTESPLPTPTPVPVIEVQP</sequence>
<dbReference type="SUPFAM" id="SSF56601">
    <property type="entry name" value="beta-lactamase/transpeptidase-like"/>
    <property type="match status" value="1"/>
</dbReference>
<evidence type="ECO:0000259" key="20">
    <source>
        <dbReference type="Pfam" id="PF00912"/>
    </source>
</evidence>
<dbReference type="Pfam" id="PF00905">
    <property type="entry name" value="Transpeptidase"/>
    <property type="match status" value="1"/>
</dbReference>
<dbReference type="FunFam" id="1.10.3810.10:FF:000001">
    <property type="entry name" value="Penicillin-binding protein 1A"/>
    <property type="match status" value="1"/>
</dbReference>
<evidence type="ECO:0000256" key="11">
    <source>
        <dbReference type="ARBA" id="ARBA00022984"/>
    </source>
</evidence>
<keyword evidence="15" id="KW-0961">Cell wall biogenesis/degradation</keyword>
<comment type="similarity">
    <text evidence="2">In the N-terminal section; belongs to the glycosyltransferase 51 family.</text>
</comment>
<keyword evidence="13" id="KW-0472">Membrane</keyword>
<keyword evidence="22" id="KW-1185">Reference proteome</keyword>
<evidence type="ECO:0000256" key="8">
    <source>
        <dbReference type="ARBA" id="ARBA00022692"/>
    </source>
</evidence>
<dbReference type="GO" id="GO:0008360">
    <property type="term" value="P:regulation of cell shape"/>
    <property type="evidence" value="ECO:0007669"/>
    <property type="project" value="UniProtKB-KW"/>
</dbReference>
<keyword evidence="5" id="KW-0645">Protease</keyword>
<protein>
    <submittedName>
        <fullName evidence="21">PBP1A family penicillin-binding protein</fullName>
    </submittedName>
</protein>
<dbReference type="InterPro" id="IPR013783">
    <property type="entry name" value="Ig-like_fold"/>
</dbReference>
<dbReference type="GO" id="GO:0008955">
    <property type="term" value="F:peptidoglycan glycosyltransferase activity"/>
    <property type="evidence" value="ECO:0007669"/>
    <property type="project" value="UniProtKB-EC"/>
</dbReference>
<keyword evidence="12" id="KW-1133">Transmembrane helix</keyword>